<sequence length="269" mass="26473">MAERRTAASRRPGAAAAALLLAGVLGFLAARLPVPWLLVEPGIAVPVRVVVEAGGPQAVSSSGGAAVPPPAAPAAAARRGATRSGPGSFWLVTVAARPARLGDAWPALWDRRRQLVPAAALGGPTLAEVEAAQRAALQASQEAAAAAAAALLGIRPVPGLRFVLPPEVAGPSGGLVLGLAAVDALAPGDLAGGLRVGATGTLSPEGRVGAVEGVALKWLAAAEAGLDVLFVPANQPLAGRSGPVVVPVPTLGTAVRWLCQHGGQGPPCP</sequence>
<keyword evidence="3" id="KW-1185">Reference proteome</keyword>
<evidence type="ECO:0000256" key="1">
    <source>
        <dbReference type="SAM" id="MobiDB-lite"/>
    </source>
</evidence>
<reference evidence="3" key="2">
    <citation type="journal article" date="2010" name="Stand. Genomic Sci.">
        <title>Complete genome sequence of Thermaerobacter marianensis type strain (7p75aT).</title>
        <authorList>
            <person name="Han C."/>
            <person name="Gu W."/>
            <person name="Zhang X."/>
            <person name="Lapidus A."/>
            <person name="Nolan M."/>
            <person name="Copeland A."/>
            <person name="Lucas S."/>
            <person name="Glavina Del Rio T."/>
            <person name="Tice H."/>
            <person name="Cheng J."/>
            <person name="Tapia R."/>
            <person name="Goodwin L."/>
            <person name="Pitluck S."/>
            <person name="Pagani I."/>
            <person name="Ivanova N."/>
            <person name="Mavromatis K."/>
            <person name="Mikhailova N."/>
            <person name="Pati A."/>
            <person name="Chen A."/>
            <person name="Palaniappan K."/>
            <person name="Land M."/>
            <person name="Hauser L."/>
            <person name="Chang Y."/>
            <person name="Jeffries C."/>
            <person name="Schneider S."/>
            <person name="Rohde M."/>
            <person name="Goker M."/>
            <person name="Pukall R."/>
            <person name="Woyke T."/>
            <person name="Bristow J."/>
            <person name="Eisen J."/>
            <person name="Markowitz V."/>
            <person name="Hugenholtz P."/>
            <person name="Kyrpides N."/>
            <person name="Klenk H."/>
            <person name="Detter J."/>
        </authorList>
    </citation>
    <scope>NUCLEOTIDE SEQUENCE [LARGE SCALE GENOMIC DNA]</scope>
    <source>
        <strain evidence="3">ATCC 700841 / DSM 12885 / JCM 10246 / 7p75a</strain>
    </source>
</reference>
<dbReference type="InterPro" id="IPR020568">
    <property type="entry name" value="Ribosomal_Su5_D2-typ_SF"/>
</dbReference>
<dbReference type="Proteomes" id="UP000008915">
    <property type="component" value="Chromosome"/>
</dbReference>
<dbReference type="OrthoDB" id="2195098at2"/>
<evidence type="ECO:0000313" key="3">
    <source>
        <dbReference type="Proteomes" id="UP000008915"/>
    </source>
</evidence>
<feature type="compositionally biased region" description="Low complexity" evidence="1">
    <location>
        <begin position="73"/>
        <end position="83"/>
    </location>
</feature>
<evidence type="ECO:0000313" key="2">
    <source>
        <dbReference type="EMBL" id="ADU51051.1"/>
    </source>
</evidence>
<dbReference type="eggNOG" id="COG3480">
    <property type="taxonomic scope" value="Bacteria"/>
</dbReference>
<organism evidence="2 3">
    <name type="scientific">Thermaerobacter marianensis (strain ATCC 700841 / DSM 12885 / JCM 10246 / 7p75a)</name>
    <dbReference type="NCBI Taxonomy" id="644966"/>
    <lineage>
        <taxon>Bacteria</taxon>
        <taxon>Bacillati</taxon>
        <taxon>Bacillota</taxon>
        <taxon>Clostridia</taxon>
        <taxon>Eubacteriales</taxon>
        <taxon>Clostridiales Family XVII. Incertae Sedis</taxon>
        <taxon>Thermaerobacter</taxon>
    </lineage>
</organism>
<reference evidence="2 3" key="1">
    <citation type="journal article" date="2010" name="Stand. Genomic Sci.">
        <title>Complete genome sequence of Thermaerobacter marianensis type strain (7p75a).</title>
        <authorList>
            <person name="Han C."/>
            <person name="Gu W."/>
            <person name="Zhang X."/>
            <person name="Lapidus A."/>
            <person name="Nolan M."/>
            <person name="Copeland A."/>
            <person name="Lucas S."/>
            <person name="Del Rio T.G."/>
            <person name="Tice H."/>
            <person name="Cheng J.F."/>
            <person name="Tapia R."/>
            <person name="Goodwin L."/>
            <person name="Pitluck S."/>
            <person name="Pagani I."/>
            <person name="Ivanova N."/>
            <person name="Mavromatis K."/>
            <person name="Mikhailova N."/>
            <person name="Pati A."/>
            <person name="Chen A."/>
            <person name="Palaniappan K."/>
            <person name="Land M."/>
            <person name="Hauser L."/>
            <person name="Chang Y.J."/>
            <person name="Jeffries C.D."/>
            <person name="Schneider S."/>
            <person name="Rohde M."/>
            <person name="Goker M."/>
            <person name="Pukall R."/>
            <person name="Woyke T."/>
            <person name="Bristow J."/>
            <person name="Eisen J.A."/>
            <person name="Markowitz V."/>
            <person name="Hugenholtz P."/>
            <person name="Kyrpides N.C."/>
            <person name="Klenk H.P."/>
            <person name="Detter J.C."/>
        </authorList>
    </citation>
    <scope>NUCLEOTIDE SEQUENCE [LARGE SCALE GENOMIC DNA]</scope>
    <source>
        <strain evidence="3">ATCC 700841 / DSM 12885 / JCM 10246 / 7p75a</strain>
    </source>
</reference>
<dbReference type="MEROPS" id="S16.012"/>
<dbReference type="RefSeq" id="WP_013495356.1">
    <property type="nucleotide sequence ID" value="NC_014831.1"/>
</dbReference>
<gene>
    <name evidence="2" type="ordered locus">Tmar_0937</name>
</gene>
<dbReference type="AlphaFoldDB" id="E6SJC3"/>
<dbReference type="SUPFAM" id="SSF54211">
    <property type="entry name" value="Ribosomal protein S5 domain 2-like"/>
    <property type="match status" value="1"/>
</dbReference>
<dbReference type="InterPro" id="IPR014721">
    <property type="entry name" value="Ribsml_uS5_D2-typ_fold_subgr"/>
</dbReference>
<dbReference type="Gene3D" id="3.30.230.10">
    <property type="match status" value="1"/>
</dbReference>
<dbReference type="EMBL" id="CP002344">
    <property type="protein sequence ID" value="ADU51051.1"/>
    <property type="molecule type" value="Genomic_DNA"/>
</dbReference>
<protein>
    <submittedName>
        <fullName evidence="2">Secreted protein</fullName>
    </submittedName>
</protein>
<feature type="region of interest" description="Disordered" evidence="1">
    <location>
        <begin position="59"/>
        <end position="83"/>
    </location>
</feature>
<proteinExistence type="predicted"/>
<name>E6SJC3_THEM7</name>
<dbReference type="KEGG" id="tmr:Tmar_0937"/>
<accession>E6SJC3</accession>
<dbReference type="HOGENOM" id="CLU_1146766_0_0_9"/>